<evidence type="ECO:0000313" key="1">
    <source>
        <dbReference type="EMBL" id="MBX31890.1"/>
    </source>
</evidence>
<sequence length="26" mass="3139">MLGKETKLCFLRKMLSYLAEFSVFPW</sequence>
<reference evidence="1" key="1">
    <citation type="submission" date="2018-02" db="EMBL/GenBank/DDBJ databases">
        <title>Rhizophora mucronata_Transcriptome.</title>
        <authorList>
            <person name="Meera S.P."/>
            <person name="Sreeshan A."/>
            <person name="Augustine A."/>
        </authorList>
    </citation>
    <scope>NUCLEOTIDE SEQUENCE</scope>
    <source>
        <tissue evidence="1">Leaf</tissue>
    </source>
</reference>
<organism evidence="1">
    <name type="scientific">Rhizophora mucronata</name>
    <name type="common">Asiatic mangrove</name>
    <dbReference type="NCBI Taxonomy" id="61149"/>
    <lineage>
        <taxon>Eukaryota</taxon>
        <taxon>Viridiplantae</taxon>
        <taxon>Streptophyta</taxon>
        <taxon>Embryophyta</taxon>
        <taxon>Tracheophyta</taxon>
        <taxon>Spermatophyta</taxon>
        <taxon>Magnoliopsida</taxon>
        <taxon>eudicotyledons</taxon>
        <taxon>Gunneridae</taxon>
        <taxon>Pentapetalae</taxon>
        <taxon>rosids</taxon>
        <taxon>fabids</taxon>
        <taxon>Malpighiales</taxon>
        <taxon>Rhizophoraceae</taxon>
        <taxon>Rhizophora</taxon>
    </lineage>
</organism>
<protein>
    <submittedName>
        <fullName evidence="1">Uncharacterized protein</fullName>
    </submittedName>
</protein>
<accession>A0A2P2MNU8</accession>
<name>A0A2P2MNU8_RHIMU</name>
<dbReference type="EMBL" id="GGEC01051406">
    <property type="protein sequence ID" value="MBX31890.1"/>
    <property type="molecule type" value="Transcribed_RNA"/>
</dbReference>
<proteinExistence type="predicted"/>
<dbReference type="AlphaFoldDB" id="A0A2P2MNU8"/>